<organism evidence="1">
    <name type="scientific">Siphoviridae sp. ctqSm5</name>
    <dbReference type="NCBI Taxonomy" id="2827949"/>
    <lineage>
        <taxon>Viruses</taxon>
        <taxon>Duplodnaviria</taxon>
        <taxon>Heunggongvirae</taxon>
        <taxon>Uroviricota</taxon>
        <taxon>Caudoviricetes</taxon>
    </lineage>
</organism>
<evidence type="ECO:0000313" key="1">
    <source>
        <dbReference type="EMBL" id="DAF52780.1"/>
    </source>
</evidence>
<name>A0A8S5SNZ3_9CAUD</name>
<accession>A0A8S5SNZ3</accession>
<protein>
    <submittedName>
        <fullName evidence="1">Uncharacterized protein</fullName>
    </submittedName>
</protein>
<sequence>MGKENYMKYYLNYPIDTSIGISPYCIRLLDWDEYIPIAGKYLTICEDLLRRRLKLGDEWKLLDYVMLVALNEPNGIEEIEKMFSMAFRQPSKVFVKTKPNDIDIHSVMIAVGDYEIVDGKLVADHVVNRDNYAEIREIMMEQSFLHDPLIGADERSQKRLDRAIQKKIEKANREGGNTNIESMLVLNSSRFQIDLDTYTYYQLKVQYATLSREHTAMIYNICRPHGKNIPIVNFSEELEVHDNPFSFEKMFRQDKGKLGD</sequence>
<reference evidence="1" key="1">
    <citation type="journal article" date="2021" name="Proc. Natl. Acad. Sci. U.S.A.">
        <title>A Catalog of Tens of Thousands of Viruses from Human Metagenomes Reveals Hidden Associations with Chronic Diseases.</title>
        <authorList>
            <person name="Tisza M.J."/>
            <person name="Buck C.B."/>
        </authorList>
    </citation>
    <scope>NUCLEOTIDE SEQUENCE</scope>
    <source>
        <strain evidence="1">CtqSm5</strain>
    </source>
</reference>
<dbReference type="EMBL" id="BK032642">
    <property type="protein sequence ID" value="DAF52780.1"/>
    <property type="molecule type" value="Genomic_DNA"/>
</dbReference>
<proteinExistence type="predicted"/>